<gene>
    <name evidence="6" type="primary">mreB</name>
    <name evidence="7" type="ORF">ACFPOG_09410</name>
</gene>
<sequence length="348" mass="37281">MLKRFDQLFGIDLGTSNTVIYQKGKGIVLNEPTVIAFDQLSGELLAAGTEAQAMIGRAPAHVEITYPLVNGVISNFEKTSSMLKYFVKKLQGRASFLRGSQMFISVPCGITNVQKRAIEETVVIKGAKKAVAVEEPLASALGAGLSLDEPLGHLVLNIGGGTCQVAVLSLGGVVASNTLNRAGMTLDQDIMDYVKRQYNMEIGERTAEEIKKQVGTALDSTPERTIDIRGRDLVNGLPRSIRLTSTEIFTVVNEFLIVLVETIRSTLELCPPELAGDVIEQGMLLCGGGALIEGIDERIRLETGVPVHIAESPMECTALGTGMMLGCHRVGDSGSSLIRLEPQPEESA</sequence>
<dbReference type="NCBIfam" id="TIGR00904">
    <property type="entry name" value="mreB"/>
    <property type="match status" value="1"/>
</dbReference>
<dbReference type="InterPro" id="IPR004753">
    <property type="entry name" value="MreB"/>
</dbReference>
<dbReference type="RefSeq" id="WP_270878151.1">
    <property type="nucleotide sequence ID" value="NZ_JAQFVF010000018.1"/>
</dbReference>
<comment type="function">
    <text evidence="6">Forms membrane-associated dynamic filaments that are essential for cell shape determination. Acts by regulating cell wall synthesis and cell elongation, and thus cell shape. A feedback loop between cell geometry and MreB localization may maintain elongated cell shape by targeting cell wall growth to regions of negative cell wall curvature.</text>
</comment>
<dbReference type="Proteomes" id="UP001596044">
    <property type="component" value="Unassembled WGS sequence"/>
</dbReference>
<dbReference type="Pfam" id="PF06723">
    <property type="entry name" value="MreB_Mbl"/>
    <property type="match status" value="1"/>
</dbReference>
<dbReference type="PANTHER" id="PTHR42749">
    <property type="entry name" value="CELL SHAPE-DETERMINING PROTEIN MREB"/>
    <property type="match status" value="1"/>
</dbReference>
<dbReference type="EMBL" id="JBHSMJ010000009">
    <property type="protein sequence ID" value="MFC5448479.1"/>
    <property type="molecule type" value="Genomic_DNA"/>
</dbReference>
<evidence type="ECO:0000313" key="8">
    <source>
        <dbReference type="Proteomes" id="UP001596044"/>
    </source>
</evidence>
<evidence type="ECO:0000256" key="5">
    <source>
        <dbReference type="ARBA" id="ARBA00023458"/>
    </source>
</evidence>
<keyword evidence="3 6" id="KW-0067">ATP-binding</keyword>
<accession>A0ABW0K5H9</accession>
<feature type="binding site" evidence="6">
    <location>
        <begin position="288"/>
        <end position="291"/>
    </location>
    <ligand>
        <name>ATP</name>
        <dbReference type="ChEBI" id="CHEBI:30616"/>
    </ligand>
</feature>
<feature type="binding site" evidence="6">
    <location>
        <begin position="208"/>
        <end position="211"/>
    </location>
    <ligand>
        <name>ATP</name>
        <dbReference type="ChEBI" id="CHEBI:30616"/>
    </ligand>
</feature>
<evidence type="ECO:0000256" key="2">
    <source>
        <dbReference type="ARBA" id="ARBA00022741"/>
    </source>
</evidence>
<evidence type="ECO:0000256" key="3">
    <source>
        <dbReference type="ARBA" id="ARBA00022840"/>
    </source>
</evidence>
<name>A0ABW0K5H9_9BACL</name>
<feature type="binding site" evidence="6">
    <location>
        <begin position="160"/>
        <end position="162"/>
    </location>
    <ligand>
        <name>ATP</name>
        <dbReference type="ChEBI" id="CHEBI:30616"/>
    </ligand>
</feature>
<comment type="subunit">
    <text evidence="6">Forms polymers.</text>
</comment>
<dbReference type="PRINTS" id="PR01652">
    <property type="entry name" value="SHAPEPROTEIN"/>
</dbReference>
<keyword evidence="4 6" id="KW-0133">Cell shape</keyword>
<protein>
    <recommendedName>
        <fullName evidence="6">Cell shape-determining protein MreB</fullName>
    </recommendedName>
</protein>
<comment type="similarity">
    <text evidence="5 6">Belongs to the FtsA/MreB family.</text>
</comment>
<dbReference type="SUPFAM" id="SSF53067">
    <property type="entry name" value="Actin-like ATPase domain"/>
    <property type="match status" value="2"/>
</dbReference>
<reference evidence="8" key="1">
    <citation type="journal article" date="2019" name="Int. J. Syst. Evol. Microbiol.">
        <title>The Global Catalogue of Microorganisms (GCM) 10K type strain sequencing project: providing services to taxonomists for standard genome sequencing and annotation.</title>
        <authorList>
            <consortium name="The Broad Institute Genomics Platform"/>
            <consortium name="The Broad Institute Genome Sequencing Center for Infectious Disease"/>
            <person name="Wu L."/>
            <person name="Ma J."/>
        </authorList>
    </citation>
    <scope>NUCLEOTIDE SEQUENCE [LARGE SCALE GENOMIC DNA]</scope>
    <source>
        <strain evidence="8">KACC 11904</strain>
    </source>
</reference>
<dbReference type="PANTHER" id="PTHR42749:SF1">
    <property type="entry name" value="CELL SHAPE-DETERMINING PROTEIN MREB"/>
    <property type="match status" value="1"/>
</dbReference>
<dbReference type="Gene3D" id="3.30.420.40">
    <property type="match status" value="3"/>
</dbReference>
<dbReference type="InterPro" id="IPR043129">
    <property type="entry name" value="ATPase_NBD"/>
</dbReference>
<keyword evidence="8" id="KW-1185">Reference proteome</keyword>
<dbReference type="HAMAP" id="MF_02207">
    <property type="entry name" value="MreB"/>
    <property type="match status" value="1"/>
</dbReference>
<organism evidence="7 8">
    <name type="scientific">Paenibacillus aestuarii</name>
    <dbReference type="NCBI Taxonomy" id="516965"/>
    <lineage>
        <taxon>Bacteria</taxon>
        <taxon>Bacillati</taxon>
        <taxon>Bacillota</taxon>
        <taxon>Bacilli</taxon>
        <taxon>Bacillales</taxon>
        <taxon>Paenibacillaceae</taxon>
        <taxon>Paenibacillus</taxon>
    </lineage>
</organism>
<keyword evidence="1 6" id="KW-0963">Cytoplasm</keyword>
<comment type="caution">
    <text evidence="7">The sequence shown here is derived from an EMBL/GenBank/DDBJ whole genome shotgun (WGS) entry which is preliminary data.</text>
</comment>
<evidence type="ECO:0000313" key="7">
    <source>
        <dbReference type="EMBL" id="MFC5448479.1"/>
    </source>
</evidence>
<proteinExistence type="inferred from homology"/>
<dbReference type="NCBIfam" id="NF010539">
    <property type="entry name" value="PRK13927.1"/>
    <property type="match status" value="1"/>
</dbReference>
<keyword evidence="2 6" id="KW-0547">Nucleotide-binding</keyword>
<dbReference type="InterPro" id="IPR056546">
    <property type="entry name" value="MreB_MamK-like"/>
</dbReference>
<dbReference type="CDD" id="cd10225">
    <property type="entry name" value="ASKHA_NBD_MreB-like"/>
    <property type="match status" value="1"/>
</dbReference>
<comment type="subcellular location">
    <subcellularLocation>
        <location evidence="6">Cytoplasm</location>
    </subcellularLocation>
    <text evidence="6">Membrane-associated.</text>
</comment>
<evidence type="ECO:0000256" key="4">
    <source>
        <dbReference type="ARBA" id="ARBA00022960"/>
    </source>
</evidence>
<evidence type="ECO:0000256" key="1">
    <source>
        <dbReference type="ARBA" id="ARBA00022490"/>
    </source>
</evidence>
<evidence type="ECO:0000256" key="6">
    <source>
        <dbReference type="HAMAP-Rule" id="MF_02207"/>
    </source>
</evidence>
<comment type="caution">
    <text evidence="6">Lacks conserved residue(s) required for the propagation of feature annotation.</text>
</comment>